<dbReference type="AlphaFoldDB" id="A0AAX6IHJ5"/>
<feature type="domain" description="25S rRNA (uridine-N(3))-methyltransferase BMT5-like" evidence="1">
    <location>
        <begin position="22"/>
        <end position="187"/>
    </location>
</feature>
<proteinExistence type="predicted"/>
<accession>A0AAX6IHJ5</accession>
<dbReference type="GO" id="GO:0005737">
    <property type="term" value="C:cytoplasm"/>
    <property type="evidence" value="ECO:0007669"/>
    <property type="project" value="TreeGrafter"/>
</dbReference>
<evidence type="ECO:0000259" key="1">
    <source>
        <dbReference type="Pfam" id="PF10354"/>
    </source>
</evidence>
<reference evidence="2" key="1">
    <citation type="journal article" date="2023" name="GigaByte">
        <title>Genome assembly of the bearded iris, Iris pallida Lam.</title>
        <authorList>
            <person name="Bruccoleri R.E."/>
            <person name="Oakeley E.J."/>
            <person name="Faust A.M.E."/>
            <person name="Altorfer M."/>
            <person name="Dessus-Babus S."/>
            <person name="Burckhardt D."/>
            <person name="Oertli M."/>
            <person name="Naumann U."/>
            <person name="Petersen F."/>
            <person name="Wong J."/>
        </authorList>
    </citation>
    <scope>NUCLEOTIDE SEQUENCE</scope>
    <source>
        <strain evidence="2">GSM-AAB239-AS_SAM_17_03QT</strain>
    </source>
</reference>
<dbReference type="FunFam" id="3.40.50.150:FF:000440">
    <property type="entry name" value="Os09g0479300 protein"/>
    <property type="match status" value="1"/>
</dbReference>
<dbReference type="GO" id="GO:0070475">
    <property type="term" value="P:rRNA base methylation"/>
    <property type="evidence" value="ECO:0007669"/>
    <property type="project" value="InterPro"/>
</dbReference>
<gene>
    <name evidence="2" type="ORF">M6B38_253510</name>
</gene>
<dbReference type="PANTHER" id="PTHR11538">
    <property type="entry name" value="PHENYLALANYL-TRNA SYNTHETASE"/>
    <property type="match status" value="1"/>
</dbReference>
<dbReference type="EMBL" id="JANAVB010001605">
    <property type="protein sequence ID" value="KAJ6852729.1"/>
    <property type="molecule type" value="Genomic_DNA"/>
</dbReference>
<keyword evidence="3" id="KW-1185">Reference proteome</keyword>
<evidence type="ECO:0000313" key="2">
    <source>
        <dbReference type="EMBL" id="KAJ6852729.1"/>
    </source>
</evidence>
<evidence type="ECO:0000313" key="3">
    <source>
        <dbReference type="Proteomes" id="UP001140949"/>
    </source>
</evidence>
<dbReference type="InterPro" id="IPR019446">
    <property type="entry name" value="BMT5-like"/>
</dbReference>
<organism evidence="2 3">
    <name type="scientific">Iris pallida</name>
    <name type="common">Sweet iris</name>
    <dbReference type="NCBI Taxonomy" id="29817"/>
    <lineage>
        <taxon>Eukaryota</taxon>
        <taxon>Viridiplantae</taxon>
        <taxon>Streptophyta</taxon>
        <taxon>Embryophyta</taxon>
        <taxon>Tracheophyta</taxon>
        <taxon>Spermatophyta</taxon>
        <taxon>Magnoliopsida</taxon>
        <taxon>Liliopsida</taxon>
        <taxon>Asparagales</taxon>
        <taxon>Iridaceae</taxon>
        <taxon>Iridoideae</taxon>
        <taxon>Irideae</taxon>
        <taxon>Iris</taxon>
    </lineage>
</organism>
<dbReference type="Pfam" id="PF10354">
    <property type="entry name" value="BMT5-like"/>
    <property type="match status" value="1"/>
</dbReference>
<sequence>MKKEGEEEVKWVKHYSSAHQILLVGEGDFSFSLSLANAFGSASNMVTTSLDSYDTLLEKYNEAKSNLESLKKMGATVLHEVNAKKLTSHQELEMRKFDRIVFNFPHAGFIGSEDNWMVIDVHKELVSDFLKNSIHMLRSHGEVHISHKIGYPYDQWNLEEIASNNSLVLIERARFIIEDYPGYSNKRGDGSRCDEPFPLGECCTYRFRVEGTRKRKSSLEVKPAPTWGSYFTENVKTNFGNFPYVGFRHECMVWGIPPVLDCTPRISSSNIYCKETDARFFSACQVNQSTGLDLARSLENSGYQAFVDDLSGDIRYFEKQCNQSVSRRKWLQSLIWRFGRGDQNS</sequence>
<name>A0AAX6IHJ5_IRIPA</name>
<dbReference type="PANTHER" id="PTHR11538:SF26">
    <property type="entry name" value="FERREDOXIN-FOLD ANTICODON-BINDING DOMAIN-CONTAINING PROTEIN 1"/>
    <property type="match status" value="1"/>
</dbReference>
<dbReference type="GO" id="GO:0070042">
    <property type="term" value="F:rRNA (uridine-N3-)-methyltransferase activity"/>
    <property type="evidence" value="ECO:0007669"/>
    <property type="project" value="InterPro"/>
</dbReference>
<comment type="caution">
    <text evidence="2">The sequence shown here is derived from an EMBL/GenBank/DDBJ whole genome shotgun (WGS) entry which is preliminary data.</text>
</comment>
<dbReference type="Proteomes" id="UP001140949">
    <property type="component" value="Unassembled WGS sequence"/>
</dbReference>
<protein>
    <submittedName>
        <fullName evidence="2">Heavy metal-associated isoprenylated plant protein 41-like</fullName>
    </submittedName>
</protein>
<reference evidence="2" key="2">
    <citation type="submission" date="2023-04" db="EMBL/GenBank/DDBJ databases">
        <authorList>
            <person name="Bruccoleri R.E."/>
            <person name="Oakeley E.J."/>
            <person name="Faust A.-M."/>
            <person name="Dessus-Babus S."/>
            <person name="Altorfer M."/>
            <person name="Burckhardt D."/>
            <person name="Oertli M."/>
            <person name="Naumann U."/>
            <person name="Petersen F."/>
            <person name="Wong J."/>
        </authorList>
    </citation>
    <scope>NUCLEOTIDE SEQUENCE</scope>
    <source>
        <strain evidence="2">GSM-AAB239-AS_SAM_17_03QT</strain>
        <tissue evidence="2">Leaf</tissue>
    </source>
</reference>